<feature type="compositionally biased region" description="Low complexity" evidence="1">
    <location>
        <begin position="31"/>
        <end position="46"/>
    </location>
</feature>
<name>A0A9P8SM07_9HYPO</name>
<accession>A0A9P8SM07</accession>
<gene>
    <name evidence="2" type="ORF">HRG_01744</name>
</gene>
<dbReference type="GeneID" id="68350873"/>
<evidence type="ECO:0000256" key="1">
    <source>
        <dbReference type="SAM" id="MobiDB-lite"/>
    </source>
</evidence>
<dbReference type="EMBL" id="JAIZPD010000002">
    <property type="protein sequence ID" value="KAH0966335.1"/>
    <property type="molecule type" value="Genomic_DNA"/>
</dbReference>
<dbReference type="SUPFAM" id="SSF56219">
    <property type="entry name" value="DNase I-like"/>
    <property type="match status" value="1"/>
</dbReference>
<dbReference type="RefSeq" id="XP_044723848.1">
    <property type="nucleotide sequence ID" value="XM_044860215.1"/>
</dbReference>
<organism evidence="2 3">
    <name type="scientific">Hirsutella rhossiliensis</name>
    <dbReference type="NCBI Taxonomy" id="111463"/>
    <lineage>
        <taxon>Eukaryota</taxon>
        <taxon>Fungi</taxon>
        <taxon>Dikarya</taxon>
        <taxon>Ascomycota</taxon>
        <taxon>Pezizomycotina</taxon>
        <taxon>Sordariomycetes</taxon>
        <taxon>Hypocreomycetidae</taxon>
        <taxon>Hypocreales</taxon>
        <taxon>Ophiocordycipitaceae</taxon>
        <taxon>Hirsutella</taxon>
    </lineage>
</organism>
<dbReference type="Proteomes" id="UP000824596">
    <property type="component" value="Unassembled WGS sequence"/>
</dbReference>
<evidence type="ECO:0000313" key="3">
    <source>
        <dbReference type="Proteomes" id="UP000824596"/>
    </source>
</evidence>
<feature type="compositionally biased region" description="Acidic residues" evidence="1">
    <location>
        <begin position="62"/>
        <end position="74"/>
    </location>
</feature>
<proteinExistence type="predicted"/>
<protein>
    <recommendedName>
        <fullName evidence="4">Endonuclease/exonuclease/phosphatase domain-containing protein</fullName>
    </recommendedName>
</protein>
<feature type="compositionally biased region" description="Low complexity" evidence="1">
    <location>
        <begin position="263"/>
        <end position="274"/>
    </location>
</feature>
<comment type="caution">
    <text evidence="2">The sequence shown here is derived from an EMBL/GenBank/DDBJ whole genome shotgun (WGS) entry which is preliminary data.</text>
</comment>
<keyword evidence="3" id="KW-1185">Reference proteome</keyword>
<evidence type="ECO:0008006" key="4">
    <source>
        <dbReference type="Google" id="ProtNLM"/>
    </source>
</evidence>
<dbReference type="InterPro" id="IPR036691">
    <property type="entry name" value="Endo/exonu/phosph_ase_sf"/>
</dbReference>
<evidence type="ECO:0000313" key="2">
    <source>
        <dbReference type="EMBL" id="KAH0966335.1"/>
    </source>
</evidence>
<feature type="compositionally biased region" description="Pro residues" evidence="1">
    <location>
        <begin position="275"/>
        <end position="285"/>
    </location>
</feature>
<reference evidence="2" key="1">
    <citation type="submission" date="2021-09" db="EMBL/GenBank/DDBJ databases">
        <title>A high-quality genome of the endoparasitic fungus Hirsutella rhossiliensis with a comparison of Hirsutella genomes reveals transposable elements contributing to genome size variation.</title>
        <authorList>
            <person name="Lin R."/>
            <person name="Jiao Y."/>
            <person name="Sun X."/>
            <person name="Ling J."/>
            <person name="Xie B."/>
            <person name="Cheng X."/>
        </authorList>
    </citation>
    <scope>NUCLEOTIDE SEQUENCE</scope>
    <source>
        <strain evidence="2">HR02</strain>
    </source>
</reference>
<dbReference type="AlphaFoldDB" id="A0A9P8SM07"/>
<feature type="region of interest" description="Disordered" evidence="1">
    <location>
        <begin position="260"/>
        <end position="319"/>
    </location>
</feature>
<sequence>MAPNTNRNRFLPRTPQELEKCSYGRFPAQPDDSSFGSTSSNSADSDIAQEDVSHEDAVMGDAADETETDEPDDLPEPRGPARLIASQTEAQRAKLAVFRAFCTVFNQTAAQFTSAQALNFAKDFSRGFLSYWDDALNGAPTRWQLTDIWGAVVDYDQAIKEEIRLQTGGEPIDVHVAKRYAESSDQPTVTMVVSFEAPIQRRWRHFGTSRLARLIAKNPQPAQCDNCWHFHSRATHATENRPADDAAGKTTAITAAETRLGTQQDQQQQQCQPQRLPPPTRPPAPDFTTLLLPQHETVVAADSAESPKKRRRQNARLKPYDDRGTIRVLHANVAKIRAYHTIALRLAEAGDYDIETENGAYRTQTHWSFHAFAPERAWEPDQAPRVISYVRNDADIRIEQLCLTPTRDLLWLRPLEYILYQHEVPEKCLIAGDFNAFHWPASFLASIREDIGDALVRPYTEECS</sequence>
<feature type="region of interest" description="Disordered" evidence="1">
    <location>
        <begin position="1"/>
        <end position="80"/>
    </location>
</feature>